<sequence length="626" mass="67497">MVQIALLGEAQVSAADGSAVRVGGPRVRLLLALLALEPGCAVSCSALIGTIWSDNPPADPANALQTLVKRLRAVLPDGVVVEHAAASYRLLVDADNIDIHRFLRLVDEGTAQLAAGRTGTAARTLDAALLLWRGPAFADLIDVPDLYWHADRWNELRLDAVEARADAYLSADRGQELGVSLEHELRMHPLRESLAARVIRALAAGGQHSRAHEVFAATRRLLHAELGVVPSPELVRARDEMTGSAAEPGSRLPARITSLIGREYEVEQVAAQLDAVRVLTLTGPGGVGKTSLAVEVATRLAPHRSGGCRLVELAAVGEFEPIAGAVLAQLGDLVHAEGPQVAQDSALGRVAARIGRRSTVLLLDNCEHRRDVATAISKLLSLCPNLTILATSRQPLGIDGETLFPVRPLALPPLDCAPADVLESAAVQLFLDRARTVRPGFVLADDNAATISAICRRLDGIPLALELAAARVRFMTPQQILDRLSDRFRLLVGNQHGVERHRSLHAALLGSWKTLGHPERRLARQLATLPDGTSLDTLEQSCTGDVLGTLALLVSRSFVDFDGHRFRMLETIRAFTLETAPVARRPITRPLSPRRPGRRAAQQPSRRRRCTTGLTDRNEISKASRK</sequence>
<feature type="domain" description="Bacterial transcriptional activator" evidence="5">
    <location>
        <begin position="97"/>
        <end position="242"/>
    </location>
</feature>
<dbReference type="SUPFAM" id="SSF48452">
    <property type="entry name" value="TPR-like"/>
    <property type="match status" value="1"/>
</dbReference>
<feature type="region of interest" description="Disordered" evidence="3">
    <location>
        <begin position="585"/>
        <end position="626"/>
    </location>
</feature>
<keyword evidence="2" id="KW-0238">DNA-binding</keyword>
<accession>A0ABS6AQU8</accession>
<dbReference type="RefSeq" id="WP_215915168.1">
    <property type="nucleotide sequence ID" value="NZ_JAHKNI010000001.1"/>
</dbReference>
<dbReference type="InterPro" id="IPR005158">
    <property type="entry name" value="BTAD"/>
</dbReference>
<dbReference type="InterPro" id="IPR001867">
    <property type="entry name" value="OmpR/PhoB-type_DNA-bd"/>
</dbReference>
<evidence type="ECO:0000259" key="5">
    <source>
        <dbReference type="SMART" id="SM01043"/>
    </source>
</evidence>
<dbReference type="CDD" id="cd15831">
    <property type="entry name" value="BTAD"/>
    <property type="match status" value="1"/>
</dbReference>
<evidence type="ECO:0000256" key="1">
    <source>
        <dbReference type="ARBA" id="ARBA00005820"/>
    </source>
</evidence>
<feature type="domain" description="OmpR/PhoB-type" evidence="4">
    <location>
        <begin position="17"/>
        <end position="90"/>
    </location>
</feature>
<evidence type="ECO:0000256" key="2">
    <source>
        <dbReference type="ARBA" id="ARBA00023125"/>
    </source>
</evidence>
<gene>
    <name evidence="6" type="ORF">KO481_01900</name>
</gene>
<name>A0ABS6AQU8_9NOCA</name>
<dbReference type="InterPro" id="IPR016032">
    <property type="entry name" value="Sig_transdc_resp-reg_C-effctor"/>
</dbReference>
<dbReference type="InterPro" id="IPR011990">
    <property type="entry name" value="TPR-like_helical_dom_sf"/>
</dbReference>
<comment type="similarity">
    <text evidence="1">Belongs to the AfsR/DnrI/RedD regulatory family.</text>
</comment>
<dbReference type="PRINTS" id="PR00364">
    <property type="entry name" value="DISEASERSIST"/>
</dbReference>
<dbReference type="Proteomes" id="UP000733379">
    <property type="component" value="Unassembled WGS sequence"/>
</dbReference>
<dbReference type="PANTHER" id="PTHR47691">
    <property type="entry name" value="REGULATOR-RELATED"/>
    <property type="match status" value="1"/>
</dbReference>
<dbReference type="SUPFAM" id="SSF46894">
    <property type="entry name" value="C-terminal effector domain of the bipartite response regulators"/>
    <property type="match status" value="1"/>
</dbReference>
<protein>
    <submittedName>
        <fullName evidence="6">AAA family ATPase</fullName>
    </submittedName>
</protein>
<reference evidence="6 7" key="1">
    <citation type="submission" date="2021-06" db="EMBL/GenBank/DDBJ databases">
        <title>Actinomycetes sequencing.</title>
        <authorList>
            <person name="Shan Q."/>
        </authorList>
    </citation>
    <scope>NUCLEOTIDE SEQUENCE [LARGE SCALE GENOMIC DNA]</scope>
    <source>
        <strain evidence="6 7">NEAU-G5</strain>
    </source>
</reference>
<dbReference type="EMBL" id="JAHKNI010000001">
    <property type="protein sequence ID" value="MBU3060278.1"/>
    <property type="molecule type" value="Genomic_DNA"/>
</dbReference>
<proteinExistence type="inferred from homology"/>
<comment type="caution">
    <text evidence="6">The sequence shown here is derived from an EMBL/GenBank/DDBJ whole genome shotgun (WGS) entry which is preliminary data.</text>
</comment>
<dbReference type="Gene3D" id="1.25.40.10">
    <property type="entry name" value="Tetratricopeptide repeat domain"/>
    <property type="match status" value="1"/>
</dbReference>
<dbReference type="Gene3D" id="3.40.50.300">
    <property type="entry name" value="P-loop containing nucleotide triphosphate hydrolases"/>
    <property type="match status" value="1"/>
</dbReference>
<evidence type="ECO:0000259" key="4">
    <source>
        <dbReference type="SMART" id="SM00862"/>
    </source>
</evidence>
<dbReference type="Pfam" id="PF03704">
    <property type="entry name" value="BTAD"/>
    <property type="match status" value="1"/>
</dbReference>
<organism evidence="6 7">
    <name type="scientific">Nocardia albiluteola</name>
    <dbReference type="NCBI Taxonomy" id="2842303"/>
    <lineage>
        <taxon>Bacteria</taxon>
        <taxon>Bacillati</taxon>
        <taxon>Actinomycetota</taxon>
        <taxon>Actinomycetes</taxon>
        <taxon>Mycobacteriales</taxon>
        <taxon>Nocardiaceae</taxon>
        <taxon>Nocardia</taxon>
    </lineage>
</organism>
<dbReference type="Gene3D" id="1.10.10.10">
    <property type="entry name" value="Winged helix-like DNA-binding domain superfamily/Winged helix DNA-binding domain"/>
    <property type="match status" value="1"/>
</dbReference>
<dbReference type="InterPro" id="IPR041664">
    <property type="entry name" value="AAA_16"/>
</dbReference>
<dbReference type="Pfam" id="PF13191">
    <property type="entry name" value="AAA_16"/>
    <property type="match status" value="1"/>
</dbReference>
<dbReference type="SMART" id="SM00862">
    <property type="entry name" value="Trans_reg_C"/>
    <property type="match status" value="1"/>
</dbReference>
<evidence type="ECO:0000313" key="6">
    <source>
        <dbReference type="EMBL" id="MBU3060278.1"/>
    </source>
</evidence>
<dbReference type="InterPro" id="IPR027417">
    <property type="entry name" value="P-loop_NTPase"/>
</dbReference>
<evidence type="ECO:0000313" key="7">
    <source>
        <dbReference type="Proteomes" id="UP000733379"/>
    </source>
</evidence>
<dbReference type="SMART" id="SM01043">
    <property type="entry name" value="BTAD"/>
    <property type="match status" value="1"/>
</dbReference>
<dbReference type="InterPro" id="IPR036388">
    <property type="entry name" value="WH-like_DNA-bd_sf"/>
</dbReference>
<dbReference type="SUPFAM" id="SSF52540">
    <property type="entry name" value="P-loop containing nucleoside triphosphate hydrolases"/>
    <property type="match status" value="1"/>
</dbReference>
<evidence type="ECO:0000256" key="3">
    <source>
        <dbReference type="SAM" id="MobiDB-lite"/>
    </source>
</evidence>
<feature type="compositionally biased region" description="Basic and acidic residues" evidence="3">
    <location>
        <begin position="616"/>
        <end position="626"/>
    </location>
</feature>
<keyword evidence="7" id="KW-1185">Reference proteome</keyword>
<dbReference type="PANTHER" id="PTHR47691:SF3">
    <property type="entry name" value="HTH-TYPE TRANSCRIPTIONAL REGULATOR RV0890C-RELATED"/>
    <property type="match status" value="1"/>
</dbReference>